<dbReference type="OrthoDB" id="5352625at2"/>
<dbReference type="EMBL" id="AAMD01000050">
    <property type="protein sequence ID" value="EAU66643.1"/>
    <property type="molecule type" value="Genomic_DNA"/>
</dbReference>
<gene>
    <name evidence="1" type="ordered locus">STAUR_6473</name>
    <name evidence="2" type="ORF">STIAU_7847</name>
</gene>
<dbReference type="KEGG" id="sur:STAUR_6473"/>
<evidence type="ECO:0000313" key="4">
    <source>
        <dbReference type="Proteomes" id="UP000032702"/>
    </source>
</evidence>
<reference evidence="1 3" key="2">
    <citation type="journal article" date="2011" name="Mol. Biol. Evol.">
        <title>Comparative genomic analysis of fruiting body formation in Myxococcales.</title>
        <authorList>
            <person name="Huntley S."/>
            <person name="Hamann N."/>
            <person name="Wegener-Feldbrugge S."/>
            <person name="Treuner-Lange A."/>
            <person name="Kube M."/>
            <person name="Reinhardt R."/>
            <person name="Klages S."/>
            <person name="Muller R."/>
            <person name="Ronning C.M."/>
            <person name="Nierman W.C."/>
            <person name="Sogaard-Andersen L."/>
        </authorList>
    </citation>
    <scope>NUCLEOTIDE SEQUENCE [LARGE SCALE GENOMIC DNA]</scope>
    <source>
        <strain evidence="1 3">DW4/3-1</strain>
    </source>
</reference>
<evidence type="ECO:0000313" key="3">
    <source>
        <dbReference type="Proteomes" id="UP000001351"/>
    </source>
</evidence>
<reference evidence="2 4" key="1">
    <citation type="submission" date="2006-04" db="EMBL/GenBank/DDBJ databases">
        <authorList>
            <person name="Nierman W.C."/>
        </authorList>
    </citation>
    <scope>NUCLEOTIDE SEQUENCE [LARGE SCALE GENOMIC DNA]</scope>
    <source>
        <strain evidence="2 4">DW4/3-1</strain>
    </source>
</reference>
<dbReference type="STRING" id="378806.STAUR_6473"/>
<dbReference type="Proteomes" id="UP000001351">
    <property type="component" value="Chromosome"/>
</dbReference>
<dbReference type="InterPro" id="IPR011330">
    <property type="entry name" value="Glyco_hydro/deAcase_b/a-brl"/>
</dbReference>
<organism evidence="2 4">
    <name type="scientific">Stigmatella aurantiaca (strain DW4/3-1)</name>
    <dbReference type="NCBI Taxonomy" id="378806"/>
    <lineage>
        <taxon>Bacteria</taxon>
        <taxon>Pseudomonadati</taxon>
        <taxon>Myxococcota</taxon>
        <taxon>Myxococcia</taxon>
        <taxon>Myxococcales</taxon>
        <taxon>Cystobacterineae</taxon>
        <taxon>Archangiaceae</taxon>
        <taxon>Stigmatella</taxon>
    </lineage>
</organism>
<dbReference type="SUPFAM" id="SSF88713">
    <property type="entry name" value="Glycoside hydrolase/deacetylase"/>
    <property type="match status" value="1"/>
</dbReference>
<name>Q092L0_STIAD</name>
<dbReference type="eggNOG" id="COG0726">
    <property type="taxonomic scope" value="Bacteria"/>
</dbReference>
<sequence>MSVSVHDRIGGTPARGKALGEFIAYAQKQPGVAFMRKDAIARWALAQAGTPREAEAR</sequence>
<proteinExistence type="predicted"/>
<dbReference type="GO" id="GO:0005975">
    <property type="term" value="P:carbohydrate metabolic process"/>
    <property type="evidence" value="ECO:0007669"/>
    <property type="project" value="InterPro"/>
</dbReference>
<protein>
    <submittedName>
        <fullName evidence="2">Polysaccharide deacetylase family protein</fullName>
    </submittedName>
</protein>
<dbReference type="HOGENOM" id="CLU_2994531_0_0_7"/>
<evidence type="ECO:0000313" key="1">
    <source>
        <dbReference type="EMBL" id="ADO74230.1"/>
    </source>
</evidence>
<dbReference type="EMBL" id="CP002271">
    <property type="protein sequence ID" value="ADO74230.1"/>
    <property type="molecule type" value="Genomic_DNA"/>
</dbReference>
<evidence type="ECO:0000313" key="2">
    <source>
        <dbReference type="EMBL" id="EAU66643.1"/>
    </source>
</evidence>
<dbReference type="Gene3D" id="3.20.20.370">
    <property type="entry name" value="Glycoside hydrolase/deacetylase"/>
    <property type="match status" value="1"/>
</dbReference>
<dbReference type="AlphaFoldDB" id="Q092L0"/>
<keyword evidence="3" id="KW-1185">Reference proteome</keyword>
<accession>Q092L0</accession>
<dbReference type="Proteomes" id="UP000032702">
    <property type="component" value="Unassembled WGS sequence"/>
</dbReference>